<feature type="transmembrane region" description="Helical" evidence="1">
    <location>
        <begin position="20"/>
        <end position="37"/>
    </location>
</feature>
<keyword evidence="1" id="KW-0472">Membrane</keyword>
<dbReference type="AlphaFoldDB" id="A0A7W8DQB4"/>
<comment type="caution">
    <text evidence="2">The sequence shown here is derived from an EMBL/GenBank/DDBJ whole genome shotgun (WGS) entry which is preliminary data.</text>
</comment>
<proteinExistence type="predicted"/>
<keyword evidence="3" id="KW-1185">Reference proteome</keyword>
<name>A0A7W8DQB4_9BACT</name>
<dbReference type="EMBL" id="JACHIF010000005">
    <property type="protein sequence ID" value="MBB5038614.1"/>
    <property type="molecule type" value="Genomic_DNA"/>
</dbReference>
<evidence type="ECO:0000313" key="2">
    <source>
        <dbReference type="EMBL" id="MBB5038614.1"/>
    </source>
</evidence>
<keyword evidence="1" id="KW-0812">Transmembrane</keyword>
<gene>
    <name evidence="2" type="ORF">HNQ64_002877</name>
</gene>
<sequence>MHLELFLAAISREDLYPFKILAWLGIAGTLALGGYFWKHQTRLFGFDEEIPSDTSGGRDYGRMQTWVLWWGMLIVFAFFGLAL</sequence>
<evidence type="ECO:0000256" key="1">
    <source>
        <dbReference type="SAM" id="Phobius"/>
    </source>
</evidence>
<dbReference type="Proteomes" id="UP000534294">
    <property type="component" value="Unassembled WGS sequence"/>
</dbReference>
<organism evidence="2 3">
    <name type="scientific">Prosthecobacter dejongeii</name>
    <dbReference type="NCBI Taxonomy" id="48465"/>
    <lineage>
        <taxon>Bacteria</taxon>
        <taxon>Pseudomonadati</taxon>
        <taxon>Verrucomicrobiota</taxon>
        <taxon>Verrucomicrobiia</taxon>
        <taxon>Verrucomicrobiales</taxon>
        <taxon>Verrucomicrobiaceae</taxon>
        <taxon>Prosthecobacter</taxon>
    </lineage>
</organism>
<dbReference type="RefSeq" id="WP_184209581.1">
    <property type="nucleotide sequence ID" value="NZ_JACHIF010000005.1"/>
</dbReference>
<keyword evidence="1" id="KW-1133">Transmembrane helix</keyword>
<accession>A0A7W8DQB4</accession>
<feature type="transmembrane region" description="Helical" evidence="1">
    <location>
        <begin position="66"/>
        <end position="82"/>
    </location>
</feature>
<evidence type="ECO:0000313" key="3">
    <source>
        <dbReference type="Proteomes" id="UP000534294"/>
    </source>
</evidence>
<protein>
    <submittedName>
        <fullName evidence="2">Uncharacterized protein</fullName>
    </submittedName>
</protein>
<reference evidence="2 3" key="1">
    <citation type="submission" date="2020-08" db="EMBL/GenBank/DDBJ databases">
        <title>Genomic Encyclopedia of Type Strains, Phase IV (KMG-IV): sequencing the most valuable type-strain genomes for metagenomic binning, comparative biology and taxonomic classification.</title>
        <authorList>
            <person name="Goeker M."/>
        </authorList>
    </citation>
    <scope>NUCLEOTIDE SEQUENCE [LARGE SCALE GENOMIC DNA]</scope>
    <source>
        <strain evidence="2 3">DSM 12251</strain>
    </source>
</reference>